<feature type="non-terminal residue" evidence="1">
    <location>
        <position position="1"/>
    </location>
</feature>
<name>A0A1B6K310_9HEMI</name>
<dbReference type="AlphaFoldDB" id="A0A1B6K310"/>
<sequence>EIPCIHVGLLFILTNGEKKNMGFRIFLLTALSSTFLHLSHSSKCDPEVMAKIEEYWNGKPPENLIETAIAHVKEVVVGTTHGYYPDCPTCVYSFFMPDRVLIAHVYGDGETAVDVVPQIEEHGATYDPTTCTLRYHVYTKCNVTGFYTCTTYGEEGDARGAIKVRADGYDPAYVEEAKEVLKCIGVEITDEYPDHCC</sequence>
<gene>
    <name evidence="1" type="ORF">g.24593</name>
</gene>
<dbReference type="EMBL" id="GECU01001879">
    <property type="protein sequence ID" value="JAT05828.1"/>
    <property type="molecule type" value="Transcribed_RNA"/>
</dbReference>
<evidence type="ECO:0000313" key="1">
    <source>
        <dbReference type="EMBL" id="JAT05828.1"/>
    </source>
</evidence>
<proteinExistence type="predicted"/>
<organism evidence="1">
    <name type="scientific">Homalodisca liturata</name>
    <dbReference type="NCBI Taxonomy" id="320908"/>
    <lineage>
        <taxon>Eukaryota</taxon>
        <taxon>Metazoa</taxon>
        <taxon>Ecdysozoa</taxon>
        <taxon>Arthropoda</taxon>
        <taxon>Hexapoda</taxon>
        <taxon>Insecta</taxon>
        <taxon>Pterygota</taxon>
        <taxon>Neoptera</taxon>
        <taxon>Paraneoptera</taxon>
        <taxon>Hemiptera</taxon>
        <taxon>Auchenorrhyncha</taxon>
        <taxon>Membracoidea</taxon>
        <taxon>Cicadellidae</taxon>
        <taxon>Cicadellinae</taxon>
        <taxon>Proconiini</taxon>
        <taxon>Homalodisca</taxon>
    </lineage>
</organism>
<evidence type="ECO:0008006" key="2">
    <source>
        <dbReference type="Google" id="ProtNLM"/>
    </source>
</evidence>
<reference evidence="1" key="1">
    <citation type="submission" date="2015-11" db="EMBL/GenBank/DDBJ databases">
        <title>De novo transcriptome assembly of four potential Pierce s Disease insect vectors from Arizona vineyards.</title>
        <authorList>
            <person name="Tassone E.E."/>
        </authorList>
    </citation>
    <scope>NUCLEOTIDE SEQUENCE</scope>
</reference>
<protein>
    <recommendedName>
        <fullName evidence="2">Lipocalin/cytosolic fatty-acid binding domain-containing protein</fullName>
    </recommendedName>
</protein>
<accession>A0A1B6K310</accession>